<evidence type="ECO:0000256" key="5">
    <source>
        <dbReference type="ARBA" id="ARBA00022692"/>
    </source>
</evidence>
<evidence type="ECO:0000256" key="1">
    <source>
        <dbReference type="ARBA" id="ARBA00004141"/>
    </source>
</evidence>
<accession>A0ABU1P6W7</accession>
<dbReference type="Proteomes" id="UP001267290">
    <property type="component" value="Unassembled WGS sequence"/>
</dbReference>
<dbReference type="PANTHER" id="PTHR34975">
    <property type="entry name" value="SPORE GERMINATION PROTEIN A2"/>
    <property type="match status" value="1"/>
</dbReference>
<protein>
    <submittedName>
        <fullName evidence="9">Spore germination protein KB</fullName>
    </submittedName>
</protein>
<dbReference type="RefSeq" id="WP_310502821.1">
    <property type="nucleotide sequence ID" value="NZ_JAVDSB010000031.1"/>
</dbReference>
<evidence type="ECO:0000256" key="8">
    <source>
        <dbReference type="SAM" id="Phobius"/>
    </source>
</evidence>
<name>A0ABU1P6W7_9BACL</name>
<comment type="similarity">
    <text evidence="2">Belongs to the amino acid-polyamine-organocation (APC) superfamily. Spore germination protein (SGP) (TC 2.A.3.9) family.</text>
</comment>
<evidence type="ECO:0000313" key="10">
    <source>
        <dbReference type="Proteomes" id="UP001267290"/>
    </source>
</evidence>
<keyword evidence="6 8" id="KW-1133">Transmembrane helix</keyword>
<feature type="transmembrane region" description="Helical" evidence="8">
    <location>
        <begin position="40"/>
        <end position="61"/>
    </location>
</feature>
<comment type="caution">
    <text evidence="9">The sequence shown here is derived from an EMBL/GenBank/DDBJ whole genome shotgun (WGS) entry which is preliminary data.</text>
</comment>
<reference evidence="9 10" key="1">
    <citation type="submission" date="2023-07" db="EMBL/GenBank/DDBJ databases">
        <title>Sorghum-associated microbial communities from plants grown in Nebraska, USA.</title>
        <authorList>
            <person name="Schachtman D."/>
        </authorList>
    </citation>
    <scope>NUCLEOTIDE SEQUENCE [LARGE SCALE GENOMIC DNA]</scope>
    <source>
        <strain evidence="9 10">CC258</strain>
    </source>
</reference>
<evidence type="ECO:0000256" key="2">
    <source>
        <dbReference type="ARBA" id="ARBA00007998"/>
    </source>
</evidence>
<feature type="transmembrane region" description="Helical" evidence="8">
    <location>
        <begin position="147"/>
        <end position="164"/>
    </location>
</feature>
<feature type="transmembrane region" description="Helical" evidence="8">
    <location>
        <begin position="81"/>
        <end position="100"/>
    </location>
</feature>
<feature type="transmembrane region" description="Helical" evidence="8">
    <location>
        <begin position="12"/>
        <end position="34"/>
    </location>
</feature>
<dbReference type="InterPro" id="IPR004761">
    <property type="entry name" value="Spore_GerAB"/>
</dbReference>
<dbReference type="Gene3D" id="1.20.1740.10">
    <property type="entry name" value="Amino acid/polyamine transporter I"/>
    <property type="match status" value="1"/>
</dbReference>
<gene>
    <name evidence="9" type="ORF">J2736_006770</name>
</gene>
<feature type="transmembrane region" description="Helical" evidence="8">
    <location>
        <begin position="184"/>
        <end position="206"/>
    </location>
</feature>
<evidence type="ECO:0000256" key="4">
    <source>
        <dbReference type="ARBA" id="ARBA00022544"/>
    </source>
</evidence>
<evidence type="ECO:0000256" key="3">
    <source>
        <dbReference type="ARBA" id="ARBA00022448"/>
    </source>
</evidence>
<keyword evidence="5 8" id="KW-0812">Transmembrane</keyword>
<keyword evidence="7 8" id="KW-0472">Membrane</keyword>
<keyword evidence="10" id="KW-1185">Reference proteome</keyword>
<comment type="subcellular location">
    <subcellularLocation>
        <location evidence="1">Membrane</location>
        <topology evidence="1">Multi-pass membrane protein</topology>
    </subcellularLocation>
</comment>
<evidence type="ECO:0000313" key="9">
    <source>
        <dbReference type="EMBL" id="MDR6555508.1"/>
    </source>
</evidence>
<dbReference type="PANTHER" id="PTHR34975:SF2">
    <property type="entry name" value="SPORE GERMINATION PROTEIN A2"/>
    <property type="match status" value="1"/>
</dbReference>
<keyword evidence="3" id="KW-0813">Transport</keyword>
<feature type="transmembrane region" description="Helical" evidence="8">
    <location>
        <begin position="120"/>
        <end position="140"/>
    </location>
</feature>
<dbReference type="EMBL" id="JAVDSB010000031">
    <property type="protein sequence ID" value="MDR6555508.1"/>
    <property type="molecule type" value="Genomic_DNA"/>
</dbReference>
<dbReference type="Pfam" id="PF03845">
    <property type="entry name" value="Spore_permease"/>
    <property type="match status" value="1"/>
</dbReference>
<feature type="transmembrane region" description="Helical" evidence="8">
    <location>
        <begin position="218"/>
        <end position="239"/>
    </location>
</feature>
<organism evidence="9 10">
    <name type="scientific">Paenibacillus qinlingensis</name>
    <dbReference type="NCBI Taxonomy" id="1837343"/>
    <lineage>
        <taxon>Bacteria</taxon>
        <taxon>Bacillati</taxon>
        <taxon>Bacillota</taxon>
        <taxon>Bacilli</taxon>
        <taxon>Bacillales</taxon>
        <taxon>Paenibacillaceae</taxon>
        <taxon>Paenibacillus</taxon>
    </lineage>
</organism>
<evidence type="ECO:0000256" key="6">
    <source>
        <dbReference type="ARBA" id="ARBA00022989"/>
    </source>
</evidence>
<proteinExistence type="inferred from homology"/>
<sequence length="296" mass="33234">MFKTEKLTQWQFVIIICVSVLGTEVFNIAAFPAHYAKQDAWISILLAPITSIWCVLVSTTLASRYPNMTIIEYSRSILGRWISLLVKAYYFCFLFVYTTVISKVITDLVAVISHQFTPHVVLLFMLFIVCGIAAWCGIGVIGRSGEIIFPIIIFIAFLIFVISMRDWNVTYLKPVAESGLLSIIRGASVPSGWLGETILIAFLIPFMNKPSHARKASLYSTVIITIFMLKTVLICTLIEGPLVSKFPFPYGALIRYISLGDVLERLDPVFFSNLDFSRFSKVGHIPLCFLSLCQSD</sequence>
<keyword evidence="4" id="KW-0309">Germination</keyword>
<evidence type="ECO:0000256" key="7">
    <source>
        <dbReference type="ARBA" id="ARBA00023136"/>
    </source>
</evidence>